<comment type="similarity">
    <text evidence="1">Belongs to the HypE family.</text>
</comment>
<dbReference type="AlphaFoldDB" id="A0A6N7XE02"/>
<reference evidence="4 5" key="1">
    <citation type="submission" date="2019-09" db="EMBL/GenBank/DDBJ databases">
        <title>In-depth cultivation of the pig gut microbiome towards novel bacterial diversity and tailored functional studies.</title>
        <authorList>
            <person name="Wylensek D."/>
            <person name="Hitch T.C.A."/>
            <person name="Clavel T."/>
        </authorList>
    </citation>
    <scope>NUCLEOTIDE SEQUENCE [LARGE SCALE GENOMIC DNA]</scope>
    <source>
        <strain evidence="4 5">WCA3-693-APC-4?</strain>
    </source>
</reference>
<proteinExistence type="inferred from homology"/>
<dbReference type="Gene3D" id="3.30.1330.10">
    <property type="entry name" value="PurM-like, N-terminal domain"/>
    <property type="match status" value="1"/>
</dbReference>
<dbReference type="SUPFAM" id="SSF55326">
    <property type="entry name" value="PurM N-terminal domain-like"/>
    <property type="match status" value="1"/>
</dbReference>
<gene>
    <name evidence="4" type="ORF">FYJ83_02170</name>
</gene>
<evidence type="ECO:0000256" key="1">
    <source>
        <dbReference type="ARBA" id="ARBA00006243"/>
    </source>
</evidence>
<feature type="domain" description="PurM-like N-terminal" evidence="2">
    <location>
        <begin position="33"/>
        <end position="138"/>
    </location>
</feature>
<dbReference type="EMBL" id="VUNQ01000003">
    <property type="protein sequence ID" value="MSU00269.1"/>
    <property type="molecule type" value="Genomic_DNA"/>
</dbReference>
<dbReference type="Pfam" id="PF02769">
    <property type="entry name" value="AIRS_C"/>
    <property type="match status" value="1"/>
</dbReference>
<dbReference type="Gene3D" id="3.90.650.10">
    <property type="entry name" value="PurM-like C-terminal domain"/>
    <property type="match status" value="1"/>
</dbReference>
<dbReference type="InterPro" id="IPR011854">
    <property type="entry name" value="HypE"/>
</dbReference>
<keyword evidence="5" id="KW-1185">Reference proteome</keyword>
<dbReference type="InterPro" id="IPR010918">
    <property type="entry name" value="PurM-like_C_dom"/>
</dbReference>
<dbReference type="SUPFAM" id="SSF56042">
    <property type="entry name" value="PurM C-terminal domain-like"/>
    <property type="match status" value="1"/>
</dbReference>
<feature type="domain" description="PurM-like C-terminal" evidence="3">
    <location>
        <begin position="151"/>
        <end position="303"/>
    </location>
</feature>
<accession>A0A6N7XE02</accession>
<evidence type="ECO:0000259" key="2">
    <source>
        <dbReference type="Pfam" id="PF00586"/>
    </source>
</evidence>
<evidence type="ECO:0000313" key="4">
    <source>
        <dbReference type="EMBL" id="MSU00269.1"/>
    </source>
</evidence>
<dbReference type="RefSeq" id="WP_154438641.1">
    <property type="nucleotide sequence ID" value="NZ_VUNQ01000003.1"/>
</dbReference>
<comment type="caution">
    <text evidence="4">The sequence shown here is derived from an EMBL/GenBank/DDBJ whole genome shotgun (WGS) entry which is preliminary data.</text>
</comment>
<dbReference type="PANTHER" id="PTHR30303:SF4">
    <property type="entry name" value="HYDROGENASE EXPRESSION_FORMATION PROTEIN HYPE"/>
    <property type="match status" value="1"/>
</dbReference>
<dbReference type="PANTHER" id="PTHR30303">
    <property type="entry name" value="HYDROGENASE ISOENZYMES FORMATION PROTEIN HYPE"/>
    <property type="match status" value="1"/>
</dbReference>
<evidence type="ECO:0000259" key="3">
    <source>
        <dbReference type="Pfam" id="PF02769"/>
    </source>
</evidence>
<dbReference type="CDD" id="cd06061">
    <property type="entry name" value="PurM-like1"/>
    <property type="match status" value="1"/>
</dbReference>
<dbReference type="Proteomes" id="UP000469523">
    <property type="component" value="Unassembled WGS sequence"/>
</dbReference>
<dbReference type="InterPro" id="IPR016188">
    <property type="entry name" value="PurM-like_N"/>
</dbReference>
<name>A0A6N7XE02_9FIRM</name>
<evidence type="ECO:0000313" key="5">
    <source>
        <dbReference type="Proteomes" id="UP000469523"/>
    </source>
</evidence>
<protein>
    <submittedName>
        <fullName evidence="4">AIR synthase</fullName>
    </submittedName>
</protein>
<organism evidence="4 5">
    <name type="scientific">Tissierella pigra</name>
    <dbReference type="NCBI Taxonomy" id="2607614"/>
    <lineage>
        <taxon>Bacteria</taxon>
        <taxon>Bacillati</taxon>
        <taxon>Bacillota</taxon>
        <taxon>Tissierellia</taxon>
        <taxon>Tissierellales</taxon>
        <taxon>Tissierellaceae</taxon>
        <taxon>Tissierella</taxon>
    </lineage>
</organism>
<dbReference type="InterPro" id="IPR036921">
    <property type="entry name" value="PurM-like_N_sf"/>
</dbReference>
<sequence>MEIGKLPNEVLEKIVLSNIKNKRKEVLVKAAVGEDSAVIDFGNDLCVMSTDPITGATKDIGKLAVHISCNDVATAGAEPIGVMLTILAPPSTTEKDIENIMKEAGEVAKEINVEIMGGHTEITDAVNRIVISTTVIGKQPREKLPNPKEIKVGDKVLITKYAGIEGTSIIAKELEEELIYKLEKEKLESAKNMDSMLSVVKEGIICGNIGVRYMHDITEGGVLGAVWEASKATGKGIKVVENLIPVKDETREIANLINIDLYRLISSGSMLIIAEEEKIVEIGEKLNEEGIKVTVIGEVIDKGITLEKDGETIAIEPPQSDELYKALSLTQ</sequence>
<dbReference type="PIRSF" id="PIRSF005644">
    <property type="entry name" value="Hdrgns_mtr_HypE"/>
    <property type="match status" value="1"/>
</dbReference>
<dbReference type="InterPro" id="IPR036676">
    <property type="entry name" value="PurM-like_C_sf"/>
</dbReference>
<dbReference type="Pfam" id="PF00586">
    <property type="entry name" value="AIRS"/>
    <property type="match status" value="1"/>
</dbReference>
<dbReference type="GO" id="GO:0051604">
    <property type="term" value="P:protein maturation"/>
    <property type="evidence" value="ECO:0007669"/>
    <property type="project" value="TreeGrafter"/>
</dbReference>